<sequence>MRKHRSIIRLRKATVILLIFTCLLTSLFPEYVTAKKTEQEKNGLVLYYDFSQTESLLTGILDMSGNDNTGFIKRVGGESPKEKYKIVNADIYGKTVKALSLPGGADGTYLQLPSGFIDGKEAVTVSMWVRLAGDASYQRIWDFGSNTEKYIYLLSDGKNAGHEGYAAAITEKGWKNETGVNKKSDIVKNTWVFTTVVLDKTTMSVYENGKQTGKSVDTGISIRDLGKMTNNCIGYGQFKDTPTEAEFAEIKIYDKALTAEQIQTMYETFHTQGNGHSNSLREEDQSDKVKTVEEIKVTTKEGVSPCLPNNVTVTYQDGSSEKVKAVWPVKIEEGSYAKTGSFTVNGSLTGFDIPVTAEVTVVEETGESIKQTAENFPLEDITLDKTGANGSILTQNRDREIDYLKQLDKDRMLYNFYKNYGENDKLKGLEPLAGWDEPDGLLRGHSTGRYMSALALAYSTDGDESLKADLDHVVHELRRMQEKSSGDPAEFKAKGTNQGVWSKNPGKWGDGYIGAFPPDQFSLLEEYTDYGKIWAPYYTLHKLLAGFLDAYTYTGNEEALEAAKDLGRWVCRRLGACSREQLAKMWEMYVAGEFGGCNESLAQLYLYTGDTAYLDGAKLFDNVSFFNNLEKNIDDIAGRHTNQHISQVIGAVKVYEATVKAGMPQESYYRLADNFWKMVVSRYAYSTGGVGTSEKFTQPYQQADNISGVTNCDTCASYNMLRLTKALNVYQPDNAEYMDYYERTLYNHMLASQTPNVTADMSAGTAARVPVGNGSVRTYSENYTSFTCCHGTGMESPFRYQEAAYVKTEDTLYVGLYLPSTVTWKEKGISIKQETKYPSENTKFTVSALAGKKSMPVNVKLRVPYWATAGFTVKVNGAVKITDPDVSTYVELTDIKAGDVIEVYMPWTLHLDQTPDTLDNAMIASVMYGPFVMAAQVNSEDWKTLILSDDLKKSFTISKDEETGFPVLTAQRYSFAPMFSPQYAVKPYDTYFKILYTDDTKSRWFEVTVRNDTPKDGTFYTDADMVKEGDTLVISAVPEDGYVVRTLAVNGSQVEMDSDNTYTVQNVRKDIEITGNFRLANADKTDEEHLEYSALVTSDFTSNWEDLEGIMRDWEPDKSAAGTGKGWGNWPQQGGSEHYVQYEWEEAVTMDRFDIYWYDDGGDTAIPASIQIVYKNADGRWKDAVMLSDYKDVIEKDTYNTIHIRPLTTTTVKLILTVQEDKAATGILRWKVSNENIKDTDQAEPADVNERGWLYRIWNGLVQNIKNIIFHKKA</sequence>
<evidence type="ECO:0000259" key="2">
    <source>
        <dbReference type="Pfam" id="PF07944"/>
    </source>
</evidence>
<feature type="domain" description="Bacterial repeat" evidence="3">
    <location>
        <begin position="1015"/>
        <end position="1078"/>
    </location>
</feature>
<dbReference type="Pfam" id="PF07944">
    <property type="entry name" value="Beta-AFase-like_GH127_cat"/>
    <property type="match status" value="1"/>
</dbReference>
<dbReference type="SUPFAM" id="SSF49785">
    <property type="entry name" value="Galactose-binding domain-like"/>
    <property type="match status" value="1"/>
</dbReference>
<reference evidence="5" key="1">
    <citation type="submission" date="2020-08" db="EMBL/GenBank/DDBJ databases">
        <title>Genome public.</title>
        <authorList>
            <person name="Liu C."/>
            <person name="Sun Q."/>
        </authorList>
    </citation>
    <scope>NUCLEOTIDE SEQUENCE</scope>
    <source>
        <strain evidence="5">BX1005</strain>
    </source>
</reference>
<name>A0A923RSF4_9FIRM</name>
<organism evidence="5 6">
    <name type="scientific">Roseburia zhanii</name>
    <dbReference type="NCBI Taxonomy" id="2763064"/>
    <lineage>
        <taxon>Bacteria</taxon>
        <taxon>Bacillati</taxon>
        <taxon>Bacillota</taxon>
        <taxon>Clostridia</taxon>
        <taxon>Lachnospirales</taxon>
        <taxon>Lachnospiraceae</taxon>
        <taxon>Roseburia</taxon>
    </lineage>
</organism>
<dbReference type="InterPro" id="IPR013320">
    <property type="entry name" value="ConA-like_dom_sf"/>
</dbReference>
<evidence type="ECO:0000259" key="1">
    <source>
        <dbReference type="Pfam" id="PF07532"/>
    </source>
</evidence>
<keyword evidence="6" id="KW-1185">Reference proteome</keyword>
<dbReference type="Pfam" id="PF07532">
    <property type="entry name" value="Big_4"/>
    <property type="match status" value="1"/>
</dbReference>
<evidence type="ECO:0000259" key="4">
    <source>
        <dbReference type="Pfam" id="PF20736"/>
    </source>
</evidence>
<dbReference type="InterPro" id="IPR008928">
    <property type="entry name" value="6-hairpin_glycosidase_sf"/>
</dbReference>
<dbReference type="InterPro" id="IPR044060">
    <property type="entry name" value="Bacterial_rp_domain"/>
</dbReference>
<evidence type="ECO:0000313" key="5">
    <source>
        <dbReference type="EMBL" id="MBC5713616.1"/>
    </source>
</evidence>
<proteinExistence type="predicted"/>
<gene>
    <name evidence="5" type="ORF">H8S17_05220</name>
</gene>
<feature type="domain" description="Bacterial Ig-like" evidence="1">
    <location>
        <begin position="292"/>
        <end position="350"/>
    </location>
</feature>
<evidence type="ECO:0000259" key="3">
    <source>
        <dbReference type="Pfam" id="PF18998"/>
    </source>
</evidence>
<evidence type="ECO:0000313" key="6">
    <source>
        <dbReference type="Proteomes" id="UP000606720"/>
    </source>
</evidence>
<dbReference type="Pfam" id="PF20736">
    <property type="entry name" value="Glyco_hydro127M"/>
    <property type="match status" value="1"/>
</dbReference>
<dbReference type="SUPFAM" id="SSF49899">
    <property type="entry name" value="Concanavalin A-like lectins/glucanases"/>
    <property type="match status" value="1"/>
</dbReference>
<dbReference type="RefSeq" id="WP_186866520.1">
    <property type="nucleotide sequence ID" value="NZ_JACOPH010000003.1"/>
</dbReference>
<comment type="caution">
    <text evidence="5">The sequence shown here is derived from an EMBL/GenBank/DDBJ whole genome shotgun (WGS) entry which is preliminary data.</text>
</comment>
<dbReference type="AlphaFoldDB" id="A0A923RSF4"/>
<dbReference type="InterPro" id="IPR049046">
    <property type="entry name" value="Beta-AFase-like_GH127_middle"/>
</dbReference>
<keyword evidence="5" id="KW-0378">Hydrolase</keyword>
<dbReference type="InterPro" id="IPR012878">
    <property type="entry name" value="Beta-AFase-like_GH127_cat"/>
</dbReference>
<dbReference type="Proteomes" id="UP000606720">
    <property type="component" value="Unassembled WGS sequence"/>
</dbReference>
<dbReference type="PANTHER" id="PTHR31151:SF0">
    <property type="entry name" value="PROLINE-TRNA LIGASE (DUF1680)"/>
    <property type="match status" value="1"/>
</dbReference>
<dbReference type="InterPro" id="IPR008979">
    <property type="entry name" value="Galactose-bd-like_sf"/>
</dbReference>
<feature type="domain" description="Non-reducing end beta-L-arabinofuranosidase-like GH127 catalytic" evidence="2">
    <location>
        <begin position="392"/>
        <end position="801"/>
    </location>
</feature>
<dbReference type="GO" id="GO:0016787">
    <property type="term" value="F:hydrolase activity"/>
    <property type="evidence" value="ECO:0007669"/>
    <property type="project" value="UniProtKB-KW"/>
</dbReference>
<dbReference type="Gene3D" id="2.60.120.260">
    <property type="entry name" value="Galactose-binding domain-like"/>
    <property type="match status" value="1"/>
</dbReference>
<accession>A0A923RSF4</accession>
<dbReference type="GO" id="GO:0005975">
    <property type="term" value="P:carbohydrate metabolic process"/>
    <property type="evidence" value="ECO:0007669"/>
    <property type="project" value="InterPro"/>
</dbReference>
<dbReference type="Pfam" id="PF18998">
    <property type="entry name" value="Flg_new_2"/>
    <property type="match status" value="1"/>
</dbReference>
<dbReference type="Pfam" id="PF13385">
    <property type="entry name" value="Laminin_G_3"/>
    <property type="match status" value="1"/>
</dbReference>
<dbReference type="SUPFAM" id="SSF48208">
    <property type="entry name" value="Six-hairpin glycosidases"/>
    <property type="match status" value="1"/>
</dbReference>
<dbReference type="PANTHER" id="PTHR31151">
    <property type="entry name" value="PROLINE-TRNA LIGASE (DUF1680)"/>
    <property type="match status" value="1"/>
</dbReference>
<dbReference type="Gene3D" id="2.60.120.200">
    <property type="match status" value="1"/>
</dbReference>
<protein>
    <submittedName>
        <fullName evidence="5">Glycoside hydrolase family 127 protein</fullName>
    </submittedName>
</protein>
<dbReference type="InterPro" id="IPR011081">
    <property type="entry name" value="Big_4"/>
</dbReference>
<dbReference type="EMBL" id="JACOPH010000003">
    <property type="protein sequence ID" value="MBC5713616.1"/>
    <property type="molecule type" value="Genomic_DNA"/>
</dbReference>
<feature type="domain" description="Non-reducing end beta-L-arabinofuranosidase-like GH127 middle" evidence="4">
    <location>
        <begin position="811"/>
        <end position="906"/>
    </location>
</feature>